<feature type="domain" description="Hemerythrin-like" evidence="1">
    <location>
        <begin position="39"/>
        <end position="166"/>
    </location>
</feature>
<dbReference type="Proteomes" id="UP001387293">
    <property type="component" value="Unassembled WGS sequence"/>
</dbReference>
<name>A0ABU8L2M6_9HYPH</name>
<gene>
    <name evidence="2" type="ORF">O7A60_26225</name>
</gene>
<dbReference type="Pfam" id="PF01814">
    <property type="entry name" value="Hemerythrin"/>
    <property type="match status" value="1"/>
</dbReference>
<proteinExistence type="predicted"/>
<dbReference type="EMBL" id="JAPYKS010000024">
    <property type="protein sequence ID" value="MEI9412227.1"/>
    <property type="molecule type" value="Genomic_DNA"/>
</dbReference>
<keyword evidence="3" id="KW-1185">Reference proteome</keyword>
<reference evidence="2 3" key="1">
    <citation type="submission" date="2022-12" db="EMBL/GenBank/DDBJ databases">
        <authorList>
            <person name="Muema E."/>
        </authorList>
    </citation>
    <scope>NUCLEOTIDE SEQUENCE [LARGE SCALE GENOMIC DNA]</scope>
    <source>
        <strain evidence="3">1326</strain>
    </source>
</reference>
<evidence type="ECO:0000313" key="3">
    <source>
        <dbReference type="Proteomes" id="UP001387293"/>
    </source>
</evidence>
<evidence type="ECO:0000313" key="2">
    <source>
        <dbReference type="EMBL" id="MEI9412227.1"/>
    </source>
</evidence>
<dbReference type="InterPro" id="IPR012312">
    <property type="entry name" value="Hemerythrin-like"/>
</dbReference>
<organism evidence="2 3">
    <name type="scientific">Mesorhizobium salmacidum</name>
    <dbReference type="NCBI Taxonomy" id="3015171"/>
    <lineage>
        <taxon>Bacteria</taxon>
        <taxon>Pseudomonadati</taxon>
        <taxon>Pseudomonadota</taxon>
        <taxon>Alphaproteobacteria</taxon>
        <taxon>Hyphomicrobiales</taxon>
        <taxon>Phyllobacteriaceae</taxon>
        <taxon>Mesorhizobium</taxon>
    </lineage>
</organism>
<evidence type="ECO:0000259" key="1">
    <source>
        <dbReference type="Pfam" id="PF01814"/>
    </source>
</evidence>
<comment type="caution">
    <text evidence="2">The sequence shown here is derived from an EMBL/GenBank/DDBJ whole genome shotgun (WGS) entry which is preliminary data.</text>
</comment>
<sequence length="173" mass="19161">MARGKSSVVVRCDQPEACPVVEACVQGGRVPCLDVSRWHDKKMRLCDELEAVADGLPSRVDRLKCLLVANELVPLLRRSHAYEEEHIFPAFAHGSTNDSARGTSIRRLKAEHVEDECSAQDLTDTLLEIGHGSVVANPEAFGFMLRGFFDSVRRHVAFEREHVLPTILASEVG</sequence>
<accession>A0ABU8L2M6</accession>
<dbReference type="RefSeq" id="WP_337108646.1">
    <property type="nucleotide sequence ID" value="NZ_JAPYKS010000024.1"/>
</dbReference>
<protein>
    <submittedName>
        <fullName evidence="2">Hemerythrin domain-containing protein</fullName>
    </submittedName>
</protein>
<dbReference type="Gene3D" id="1.20.120.520">
    <property type="entry name" value="nmb1532 protein domain like"/>
    <property type="match status" value="1"/>
</dbReference>